<reference evidence="8 9" key="1">
    <citation type="submission" date="2019-01" db="EMBL/GenBank/DDBJ databases">
        <authorList>
            <person name="Sayadi A."/>
        </authorList>
    </citation>
    <scope>NUCLEOTIDE SEQUENCE [LARGE SCALE GENOMIC DNA]</scope>
</reference>
<evidence type="ECO:0000313" key="9">
    <source>
        <dbReference type="Proteomes" id="UP000410492"/>
    </source>
</evidence>
<evidence type="ECO:0000256" key="6">
    <source>
        <dbReference type="SAM" id="MobiDB-lite"/>
    </source>
</evidence>
<dbReference type="AlphaFoldDB" id="A0A653DUV2"/>
<dbReference type="PROSITE" id="PS50157">
    <property type="entry name" value="ZINC_FINGER_C2H2_2"/>
    <property type="match status" value="4"/>
</dbReference>
<organism evidence="8 9">
    <name type="scientific">Callosobruchus maculatus</name>
    <name type="common">Southern cowpea weevil</name>
    <name type="synonym">Pulse bruchid</name>
    <dbReference type="NCBI Taxonomy" id="64391"/>
    <lineage>
        <taxon>Eukaryota</taxon>
        <taxon>Metazoa</taxon>
        <taxon>Ecdysozoa</taxon>
        <taxon>Arthropoda</taxon>
        <taxon>Hexapoda</taxon>
        <taxon>Insecta</taxon>
        <taxon>Pterygota</taxon>
        <taxon>Neoptera</taxon>
        <taxon>Endopterygota</taxon>
        <taxon>Coleoptera</taxon>
        <taxon>Polyphaga</taxon>
        <taxon>Cucujiformia</taxon>
        <taxon>Chrysomeloidea</taxon>
        <taxon>Chrysomelidae</taxon>
        <taxon>Bruchinae</taxon>
        <taxon>Bruchini</taxon>
        <taxon>Callosobruchus</taxon>
    </lineage>
</organism>
<evidence type="ECO:0000256" key="5">
    <source>
        <dbReference type="PROSITE-ProRule" id="PRU00042"/>
    </source>
</evidence>
<dbReference type="InterPro" id="IPR013087">
    <property type="entry name" value="Znf_C2H2_type"/>
</dbReference>
<protein>
    <recommendedName>
        <fullName evidence="7">C2H2-type domain-containing protein</fullName>
    </recommendedName>
</protein>
<dbReference type="GO" id="GO:0005634">
    <property type="term" value="C:nucleus"/>
    <property type="evidence" value="ECO:0007669"/>
    <property type="project" value="TreeGrafter"/>
</dbReference>
<dbReference type="Proteomes" id="UP000410492">
    <property type="component" value="Unassembled WGS sequence"/>
</dbReference>
<dbReference type="GO" id="GO:0008270">
    <property type="term" value="F:zinc ion binding"/>
    <property type="evidence" value="ECO:0007669"/>
    <property type="project" value="UniProtKB-KW"/>
</dbReference>
<dbReference type="OrthoDB" id="3561125at2759"/>
<keyword evidence="9" id="KW-1185">Reference proteome</keyword>
<feature type="compositionally biased region" description="Polar residues" evidence="6">
    <location>
        <begin position="52"/>
        <end position="78"/>
    </location>
</feature>
<proteinExistence type="predicted"/>
<keyword evidence="3 5" id="KW-0863">Zinc-finger</keyword>
<accession>A0A653DUV2</accession>
<evidence type="ECO:0000259" key="7">
    <source>
        <dbReference type="PROSITE" id="PS50157"/>
    </source>
</evidence>
<sequence length="525" mass="62428">MCYKLMKNVKIKMKPEVVPHIFDCQKDQQASHTRDPQSTFLKRKRKRDLGEPSTSTKRTRYLSPTNDKSRETSSTPSNRVEKKLIVEDWKHELEMPEVKLEEDVDCEELKVKVEEVIIKNEIDDLNEANGEITVNSVEKKLIVEDWKHEREMPEINLKEDVDCEELKVKVEEVIIKNEIDDLNEANGEITVNRIEEELIVRDWKNELEMLDTKIKLEEDMDCEELKVEVEEVIIKDENDDLNVGNGEIALKREYLDQQFLENLPDYEYATYGKPVSLSSTNAVEGDKKYKCDMCDYKSDLKNRLHKHKLTHDIEGIHKKHKCQQCDFKTHYKSNLKIHQLTHQMGGVPKRYTCDLCDYKASKKAYLDTHKLTHVEGISKNYKCKMCDYKTHSKAYLKNHQLVHNVEKYKCEMCDYNTNWKGNLKKHQSIHDVEGIHEKYKCEMCDYKTHLKAYLKKHELKHDVVGIHKKYKCEMCDYRTHWKTNLKSHQLKHDVEGIHKKYRCEMCDYKTHFKHDLKQHQSRRHS</sequence>
<dbReference type="PANTHER" id="PTHR24408">
    <property type="entry name" value="ZINC FINGER PROTEIN"/>
    <property type="match status" value="1"/>
</dbReference>
<feature type="domain" description="C2H2-type" evidence="7">
    <location>
        <begin position="470"/>
        <end position="497"/>
    </location>
</feature>
<feature type="domain" description="C2H2-type" evidence="7">
    <location>
        <begin position="381"/>
        <end position="408"/>
    </location>
</feature>
<evidence type="ECO:0000313" key="8">
    <source>
        <dbReference type="EMBL" id="VEN63877.1"/>
    </source>
</evidence>
<evidence type="ECO:0000256" key="4">
    <source>
        <dbReference type="ARBA" id="ARBA00022833"/>
    </source>
</evidence>
<gene>
    <name evidence="8" type="ORF">CALMAC_LOCUS20573</name>
</gene>
<dbReference type="SMART" id="SM00355">
    <property type="entry name" value="ZnF_C2H2"/>
    <property type="match status" value="8"/>
</dbReference>
<keyword evidence="1" id="KW-0479">Metal-binding</keyword>
<dbReference type="EMBL" id="CAACVG010014907">
    <property type="protein sequence ID" value="VEN63877.1"/>
    <property type="molecule type" value="Genomic_DNA"/>
</dbReference>
<feature type="compositionally biased region" description="Polar residues" evidence="6">
    <location>
        <begin position="27"/>
        <end position="40"/>
    </location>
</feature>
<dbReference type="InterPro" id="IPR036236">
    <property type="entry name" value="Znf_C2H2_sf"/>
</dbReference>
<dbReference type="GO" id="GO:0000981">
    <property type="term" value="F:DNA-binding transcription factor activity, RNA polymerase II-specific"/>
    <property type="evidence" value="ECO:0007669"/>
    <property type="project" value="TreeGrafter"/>
</dbReference>
<keyword evidence="4" id="KW-0862">Zinc</keyword>
<name>A0A653DUV2_CALMS</name>
<dbReference type="Gene3D" id="3.30.160.60">
    <property type="entry name" value="Classic Zinc Finger"/>
    <property type="match status" value="4"/>
</dbReference>
<feature type="domain" description="C2H2-type" evidence="7">
    <location>
        <begin position="408"/>
        <end position="435"/>
    </location>
</feature>
<dbReference type="GO" id="GO:0043565">
    <property type="term" value="F:sequence-specific DNA binding"/>
    <property type="evidence" value="ECO:0007669"/>
    <property type="project" value="TreeGrafter"/>
</dbReference>
<dbReference type="SUPFAM" id="SSF57667">
    <property type="entry name" value="beta-beta-alpha zinc fingers"/>
    <property type="match status" value="3"/>
</dbReference>
<evidence type="ECO:0000256" key="1">
    <source>
        <dbReference type="ARBA" id="ARBA00022723"/>
    </source>
</evidence>
<evidence type="ECO:0000256" key="3">
    <source>
        <dbReference type="ARBA" id="ARBA00022771"/>
    </source>
</evidence>
<evidence type="ECO:0000256" key="2">
    <source>
        <dbReference type="ARBA" id="ARBA00022737"/>
    </source>
</evidence>
<feature type="domain" description="C2H2-type" evidence="7">
    <location>
        <begin position="501"/>
        <end position="525"/>
    </location>
</feature>
<feature type="region of interest" description="Disordered" evidence="6">
    <location>
        <begin position="26"/>
        <end position="79"/>
    </location>
</feature>
<keyword evidence="2" id="KW-0677">Repeat</keyword>
<dbReference type="PANTHER" id="PTHR24408:SF58">
    <property type="entry name" value="TRANSCRIPTION FACTOR (TFIIIA), PUTATIVE (AFU_ORTHOLOGUE AFUA_1G05150)-RELATED"/>
    <property type="match status" value="1"/>
</dbReference>